<dbReference type="PRINTS" id="PR00111">
    <property type="entry name" value="ABHYDROLASE"/>
</dbReference>
<proteinExistence type="predicted"/>
<dbReference type="PANTHER" id="PTHR43798">
    <property type="entry name" value="MONOACYLGLYCEROL LIPASE"/>
    <property type="match status" value="1"/>
</dbReference>
<dbReference type="Pfam" id="PF12697">
    <property type="entry name" value="Abhydrolase_6"/>
    <property type="match status" value="1"/>
</dbReference>
<comment type="caution">
    <text evidence="2">The sequence shown here is derived from an EMBL/GenBank/DDBJ whole genome shotgun (WGS) entry which is preliminary data.</text>
</comment>
<dbReference type="RefSeq" id="WP_329507237.1">
    <property type="nucleotide sequence ID" value="NZ_BAAAYZ010000053.1"/>
</dbReference>
<evidence type="ECO:0000259" key="1">
    <source>
        <dbReference type="Pfam" id="PF12697"/>
    </source>
</evidence>
<evidence type="ECO:0000313" key="2">
    <source>
        <dbReference type="EMBL" id="MED7822803.1"/>
    </source>
</evidence>
<keyword evidence="3" id="KW-1185">Reference proteome</keyword>
<sequence>MTGDRIALAVHDHRGEGPPLLLLHGAGRTLTDWAAVAPLLVAHHRVLAVDLRGHGRSPSGPWTVPEVLADLEQVLAAHGIPGALPVGHSLGGMLAVLYAVEHPDVTPGAVNLDGFGWGRPDQYVGLDPDLVARHLTLVREMNAAAQGRELSADGLKDLLAEQRTTSDRLGIPYELLEAGVLRSVHQRDDGVLEVRPGRGEARKILAAMDSLDFFALFRRMPTPLLLVRAQRAELSVPGLDWFEPMMAAYAKGLARDLAALAEECPRVCVAGVDATHSMLLENPRAVAETILGFTV</sequence>
<feature type="domain" description="AB hydrolase-1" evidence="1">
    <location>
        <begin position="20"/>
        <end position="288"/>
    </location>
</feature>
<organism evidence="2 3">
    <name type="scientific">Streptomyces chiangmaiensis</name>
    <dbReference type="NCBI Taxonomy" id="766497"/>
    <lineage>
        <taxon>Bacteria</taxon>
        <taxon>Bacillati</taxon>
        <taxon>Actinomycetota</taxon>
        <taxon>Actinomycetes</taxon>
        <taxon>Kitasatosporales</taxon>
        <taxon>Streptomycetaceae</taxon>
        <taxon>Streptomyces</taxon>
    </lineage>
</organism>
<reference evidence="2" key="1">
    <citation type="submission" date="2024-01" db="EMBL/GenBank/DDBJ databases">
        <title>First draft genome sequence data of TA4-1, the type strain of Gram-positive actinobacterium Streptomyces chiangmaiensis.</title>
        <authorList>
            <person name="Yasawong M."/>
            <person name="Nantapong N."/>
        </authorList>
    </citation>
    <scope>NUCLEOTIDE SEQUENCE</scope>
    <source>
        <strain evidence="2">TA4-1</strain>
    </source>
</reference>
<dbReference type="InterPro" id="IPR050266">
    <property type="entry name" value="AB_hydrolase_sf"/>
</dbReference>
<dbReference type="GO" id="GO:0016787">
    <property type="term" value="F:hydrolase activity"/>
    <property type="evidence" value="ECO:0007669"/>
    <property type="project" value="UniProtKB-KW"/>
</dbReference>
<dbReference type="SUPFAM" id="SSF53474">
    <property type="entry name" value="alpha/beta-Hydrolases"/>
    <property type="match status" value="1"/>
</dbReference>
<accession>A0ABU7FG33</accession>
<dbReference type="EMBL" id="JAYWVC010000030">
    <property type="protein sequence ID" value="MED7822803.1"/>
    <property type="molecule type" value="Genomic_DNA"/>
</dbReference>
<gene>
    <name evidence="2" type="ORF">VXC91_12625</name>
</gene>
<protein>
    <submittedName>
        <fullName evidence="2">Alpha/beta hydrolase</fullName>
    </submittedName>
</protein>
<dbReference type="InterPro" id="IPR029058">
    <property type="entry name" value="AB_hydrolase_fold"/>
</dbReference>
<name>A0ABU7FG33_9ACTN</name>
<keyword evidence="2" id="KW-0378">Hydrolase</keyword>
<evidence type="ECO:0000313" key="3">
    <source>
        <dbReference type="Proteomes" id="UP001333996"/>
    </source>
</evidence>
<dbReference type="Gene3D" id="3.40.50.1820">
    <property type="entry name" value="alpha/beta hydrolase"/>
    <property type="match status" value="1"/>
</dbReference>
<dbReference type="PANTHER" id="PTHR43798:SF33">
    <property type="entry name" value="HYDROLASE, PUTATIVE (AFU_ORTHOLOGUE AFUA_2G14860)-RELATED"/>
    <property type="match status" value="1"/>
</dbReference>
<dbReference type="Proteomes" id="UP001333996">
    <property type="component" value="Unassembled WGS sequence"/>
</dbReference>
<dbReference type="InterPro" id="IPR000073">
    <property type="entry name" value="AB_hydrolase_1"/>
</dbReference>